<sequence>MKNSIQILAAVALLSIASCSDDDDVTIINEEELITTVELELTNQADATNVALFKSVDSDGDGPNAPVITITGAVNANATYDGTVRFLNESIAPSENITEEVIEEADEHEVFYISTLSDVSIAKIDVDSNGNPLGVQTTFQTGAIGTGVLNVVLRHEPTKPNDNTLSGAGGESDVEVAFTFEVE</sequence>
<gene>
    <name evidence="1" type="ORF">LY01_01889</name>
</gene>
<comment type="caution">
    <text evidence="1">The sequence shown here is derived from an EMBL/GenBank/DDBJ whole genome shotgun (WGS) entry which is preliminary data.</text>
</comment>
<accession>A0A2S6ILT4</accession>
<name>A0A2S6ILT4_9FLAO</name>
<reference evidence="1 2" key="1">
    <citation type="submission" date="2018-02" db="EMBL/GenBank/DDBJ databases">
        <title>Genomic Encyclopedia of Archaeal and Bacterial Type Strains, Phase II (KMG-II): from individual species to whole genera.</title>
        <authorList>
            <person name="Goeker M."/>
        </authorList>
    </citation>
    <scope>NUCLEOTIDE SEQUENCE [LARGE SCALE GENOMIC DNA]</scope>
    <source>
        <strain evidence="1 2">DSM 16809</strain>
    </source>
</reference>
<evidence type="ECO:0008006" key="3">
    <source>
        <dbReference type="Google" id="ProtNLM"/>
    </source>
</evidence>
<dbReference type="AlphaFoldDB" id="A0A2S6ILT4"/>
<proteinExistence type="predicted"/>
<keyword evidence="2" id="KW-1185">Reference proteome</keyword>
<dbReference type="RefSeq" id="WP_245890678.1">
    <property type="nucleotide sequence ID" value="NZ_MQVW01000024.1"/>
</dbReference>
<protein>
    <recommendedName>
        <fullName evidence="3">Type 1 periplasmic binding fold superfamily protein</fullName>
    </recommendedName>
</protein>
<dbReference type="EMBL" id="PTJE01000003">
    <property type="protein sequence ID" value="PPK95136.1"/>
    <property type="molecule type" value="Genomic_DNA"/>
</dbReference>
<dbReference type="PROSITE" id="PS51257">
    <property type="entry name" value="PROKAR_LIPOPROTEIN"/>
    <property type="match status" value="1"/>
</dbReference>
<dbReference type="Proteomes" id="UP000239002">
    <property type="component" value="Unassembled WGS sequence"/>
</dbReference>
<evidence type="ECO:0000313" key="2">
    <source>
        <dbReference type="Proteomes" id="UP000239002"/>
    </source>
</evidence>
<organism evidence="1 2">
    <name type="scientific">Nonlabens xylanidelens</name>
    <dbReference type="NCBI Taxonomy" id="191564"/>
    <lineage>
        <taxon>Bacteria</taxon>
        <taxon>Pseudomonadati</taxon>
        <taxon>Bacteroidota</taxon>
        <taxon>Flavobacteriia</taxon>
        <taxon>Flavobacteriales</taxon>
        <taxon>Flavobacteriaceae</taxon>
        <taxon>Nonlabens</taxon>
    </lineage>
</organism>
<evidence type="ECO:0000313" key="1">
    <source>
        <dbReference type="EMBL" id="PPK95136.1"/>
    </source>
</evidence>